<dbReference type="InterPro" id="IPR036271">
    <property type="entry name" value="Tet_transcr_reg_TetR-rel_C_sf"/>
</dbReference>
<proteinExistence type="predicted"/>
<dbReference type="InterPro" id="IPR050109">
    <property type="entry name" value="HTH-type_TetR-like_transc_reg"/>
</dbReference>
<dbReference type="InterPro" id="IPR001647">
    <property type="entry name" value="HTH_TetR"/>
</dbReference>
<dbReference type="Proteomes" id="UP001291653">
    <property type="component" value="Unassembled WGS sequence"/>
</dbReference>
<reference evidence="6 7" key="1">
    <citation type="submission" date="2022-10" db="EMBL/GenBank/DDBJ databases">
        <title>Draft genome sequence of Streptomyces sp. YSPA8.</title>
        <authorList>
            <person name="Moriuchi R."/>
            <person name="Dohra H."/>
            <person name="Yamamura H."/>
            <person name="Kodani S."/>
        </authorList>
    </citation>
    <scope>NUCLEOTIDE SEQUENCE [LARGE SCALE GENOMIC DNA]</scope>
    <source>
        <strain evidence="6 7">YSPA8</strain>
    </source>
</reference>
<dbReference type="Pfam" id="PF00440">
    <property type="entry name" value="TetR_N"/>
    <property type="match status" value="2"/>
</dbReference>
<feature type="DNA-binding region" description="H-T-H motif" evidence="4">
    <location>
        <begin position="249"/>
        <end position="268"/>
    </location>
</feature>
<dbReference type="PANTHER" id="PTHR30055">
    <property type="entry name" value="HTH-TYPE TRANSCRIPTIONAL REGULATOR RUTR"/>
    <property type="match status" value="1"/>
</dbReference>
<evidence type="ECO:0000259" key="5">
    <source>
        <dbReference type="PROSITE" id="PS50977"/>
    </source>
</evidence>
<name>A0ABQ5P6S8_9ACTN</name>
<feature type="domain" description="HTH tetR-type" evidence="5">
    <location>
        <begin position="226"/>
        <end position="286"/>
    </location>
</feature>
<evidence type="ECO:0000256" key="1">
    <source>
        <dbReference type="ARBA" id="ARBA00023015"/>
    </source>
</evidence>
<dbReference type="PROSITE" id="PS01081">
    <property type="entry name" value="HTH_TETR_1"/>
    <property type="match status" value="1"/>
</dbReference>
<dbReference type="Gene3D" id="1.10.357.10">
    <property type="entry name" value="Tetracycline Repressor, domain 2"/>
    <property type="match status" value="2"/>
</dbReference>
<keyword evidence="2 4" id="KW-0238">DNA-binding</keyword>
<evidence type="ECO:0000313" key="6">
    <source>
        <dbReference type="EMBL" id="GLF97941.1"/>
    </source>
</evidence>
<feature type="domain" description="HTH tetR-type" evidence="5">
    <location>
        <begin position="16"/>
        <end position="76"/>
    </location>
</feature>
<dbReference type="RefSeq" id="WP_323449921.1">
    <property type="nucleotide sequence ID" value="NZ_BSBI01000012.1"/>
</dbReference>
<keyword evidence="3" id="KW-0804">Transcription</keyword>
<gene>
    <name evidence="6" type="ORF">SYYSPA8_26610</name>
</gene>
<evidence type="ECO:0000256" key="4">
    <source>
        <dbReference type="PROSITE-ProRule" id="PRU00335"/>
    </source>
</evidence>
<dbReference type="SUPFAM" id="SSF46689">
    <property type="entry name" value="Homeodomain-like"/>
    <property type="match status" value="2"/>
</dbReference>
<keyword evidence="1" id="KW-0805">Transcription regulation</keyword>
<comment type="caution">
    <text evidence="6">The sequence shown here is derived from an EMBL/GenBank/DDBJ whole genome shotgun (WGS) entry which is preliminary data.</text>
</comment>
<dbReference type="PRINTS" id="PR00455">
    <property type="entry name" value="HTHTETR"/>
</dbReference>
<feature type="DNA-binding region" description="H-T-H motif" evidence="4">
    <location>
        <begin position="39"/>
        <end position="58"/>
    </location>
</feature>
<evidence type="ECO:0000313" key="7">
    <source>
        <dbReference type="Proteomes" id="UP001291653"/>
    </source>
</evidence>
<evidence type="ECO:0000256" key="2">
    <source>
        <dbReference type="ARBA" id="ARBA00023125"/>
    </source>
</evidence>
<organism evidence="6 7">
    <name type="scientific">Streptomyces yaizuensis</name>
    <dbReference type="NCBI Taxonomy" id="2989713"/>
    <lineage>
        <taxon>Bacteria</taxon>
        <taxon>Bacillati</taxon>
        <taxon>Actinomycetota</taxon>
        <taxon>Actinomycetes</taxon>
        <taxon>Kitasatosporales</taxon>
        <taxon>Streptomycetaceae</taxon>
        <taxon>Streptomyces</taxon>
    </lineage>
</organism>
<dbReference type="PROSITE" id="PS50977">
    <property type="entry name" value="HTH_TETR_2"/>
    <property type="match status" value="2"/>
</dbReference>
<keyword evidence="7" id="KW-1185">Reference proteome</keyword>
<dbReference type="InterPro" id="IPR023772">
    <property type="entry name" value="DNA-bd_HTH_TetR-type_CS"/>
</dbReference>
<dbReference type="EMBL" id="BSBI01000012">
    <property type="protein sequence ID" value="GLF97941.1"/>
    <property type="molecule type" value="Genomic_DNA"/>
</dbReference>
<dbReference type="InterPro" id="IPR009057">
    <property type="entry name" value="Homeodomain-like_sf"/>
</dbReference>
<dbReference type="PANTHER" id="PTHR30055:SF234">
    <property type="entry name" value="HTH-TYPE TRANSCRIPTIONAL REGULATOR BETI"/>
    <property type="match status" value="1"/>
</dbReference>
<sequence>MTNAAVTGRATRRRPADRRERIVAAAGELFGRHGFHNVSMADVASAVGITASALYRHFRNKQDLLLQVVTTVIDTIARRVADATDLASYLRDTASGTLERRDAATLWQREARHLPEERRAELRRALADIADGIAALITRERPGLARADAELLAWAVLSVFGSVSGHRFALPRRRFEALLRSLAGTAAGTALGTAPGTAAEAAEVIEAAGDPPVRRTAAGLPPELAVSRRERLLDEAVRLFDERGFQSVSTDDIGQAADVTGPSLYRHFPSKNDLLVAAVVRAGEQRRARTTTALAEATGPADGLALLLRSYVGFASDHSHLIGMLIGEIDQLPEKEQRAARQAQRDYLALWLHVLDQVRPGLDPAEAKITVSAVLTVVDNAVRTGRARHRRDLGDRLAEIGTALLLPAS</sequence>
<protein>
    <submittedName>
        <fullName evidence="6">TetR/AcrR family transcriptional regulator</fullName>
    </submittedName>
</protein>
<dbReference type="Gene3D" id="1.10.10.60">
    <property type="entry name" value="Homeodomain-like"/>
    <property type="match status" value="2"/>
</dbReference>
<accession>A0ABQ5P6S8</accession>
<dbReference type="SUPFAM" id="SSF48498">
    <property type="entry name" value="Tetracyclin repressor-like, C-terminal domain"/>
    <property type="match status" value="1"/>
</dbReference>
<evidence type="ECO:0000256" key="3">
    <source>
        <dbReference type="ARBA" id="ARBA00023163"/>
    </source>
</evidence>